<dbReference type="STRING" id="708187.A0A1Q8RBA7"/>
<feature type="non-terminal residue" evidence="3">
    <location>
        <position position="145"/>
    </location>
</feature>
<evidence type="ECO:0000313" key="3">
    <source>
        <dbReference type="EMBL" id="OLN81443.1"/>
    </source>
</evidence>
<comment type="caution">
    <text evidence="3">The sequence shown here is derived from an EMBL/GenBank/DDBJ whole genome shotgun (WGS) entry which is preliminary data.</text>
</comment>
<dbReference type="GO" id="GO:0008061">
    <property type="term" value="F:chitin binding"/>
    <property type="evidence" value="ECO:0007669"/>
    <property type="project" value="InterPro"/>
</dbReference>
<organism evidence="3 4">
    <name type="scientific">Colletotrichum chlorophyti</name>
    <dbReference type="NCBI Taxonomy" id="708187"/>
    <lineage>
        <taxon>Eukaryota</taxon>
        <taxon>Fungi</taxon>
        <taxon>Dikarya</taxon>
        <taxon>Ascomycota</taxon>
        <taxon>Pezizomycotina</taxon>
        <taxon>Sordariomycetes</taxon>
        <taxon>Hypocreomycetidae</taxon>
        <taxon>Glomerellales</taxon>
        <taxon>Glomerellaceae</taxon>
        <taxon>Colletotrichum</taxon>
    </lineage>
</organism>
<evidence type="ECO:0000313" key="4">
    <source>
        <dbReference type="Proteomes" id="UP000186583"/>
    </source>
</evidence>
<dbReference type="AlphaFoldDB" id="A0A1Q8RBA7"/>
<dbReference type="Proteomes" id="UP000186583">
    <property type="component" value="Unassembled WGS sequence"/>
</dbReference>
<keyword evidence="1" id="KW-0732">Signal</keyword>
<feature type="compositionally biased region" description="Polar residues" evidence="2">
    <location>
        <begin position="38"/>
        <end position="48"/>
    </location>
</feature>
<name>A0A1Q8RBA7_9PEZI</name>
<evidence type="ECO:0000256" key="2">
    <source>
        <dbReference type="SAM" id="MobiDB-lite"/>
    </source>
</evidence>
<feature type="non-terminal residue" evidence="3">
    <location>
        <position position="1"/>
    </location>
</feature>
<dbReference type="InterPro" id="IPR036779">
    <property type="entry name" value="LysM_dom_sf"/>
</dbReference>
<evidence type="ECO:0000256" key="1">
    <source>
        <dbReference type="ARBA" id="ARBA00022729"/>
    </source>
</evidence>
<dbReference type="InterPro" id="IPR052210">
    <property type="entry name" value="LysM1-like"/>
</dbReference>
<proteinExistence type="predicted"/>
<accession>A0A1Q8RBA7</accession>
<dbReference type="OrthoDB" id="5985073at2759"/>
<dbReference type="PANTHER" id="PTHR34997:SF2">
    <property type="entry name" value="LYSM DOMAIN-CONTAINING PROTEIN-RELATED"/>
    <property type="match status" value="1"/>
</dbReference>
<protein>
    <submittedName>
        <fullName evidence="3">LysM domain-containing protein-like protein 7</fullName>
    </submittedName>
</protein>
<dbReference type="EMBL" id="MPGH01000251">
    <property type="protein sequence ID" value="OLN81443.1"/>
    <property type="molecule type" value="Genomic_DNA"/>
</dbReference>
<feature type="region of interest" description="Disordered" evidence="2">
    <location>
        <begin position="27"/>
        <end position="48"/>
    </location>
</feature>
<dbReference type="PANTHER" id="PTHR34997">
    <property type="entry name" value="AM15"/>
    <property type="match status" value="1"/>
</dbReference>
<keyword evidence="4" id="KW-1185">Reference proteome</keyword>
<dbReference type="Gene3D" id="3.10.350.10">
    <property type="entry name" value="LysM domain"/>
    <property type="match status" value="1"/>
</dbReference>
<sequence>VWRPVAAGHVTNLLGLHGWSPALTTSNNGSGSATANSYQHKTGSSKVATPTTVQDGMVTNCDEFYKVLRVDGCWAIADFNKVQESPDDSYSWNPVVGTSCARLQADMYVRIGLAASLTTIPAPATTTTAAGAVMPTPIQDAMTAS</sequence>
<gene>
    <name evidence="3" type="ORF">CCHL11_09819</name>
</gene>
<reference evidence="3 4" key="1">
    <citation type="submission" date="2016-11" db="EMBL/GenBank/DDBJ databases">
        <title>Draft Genome Assembly of Colletotrichum chlorophyti a pathogen of herbaceous plants.</title>
        <authorList>
            <person name="Gan P."/>
            <person name="Narusaka M."/>
            <person name="Tsushima A."/>
            <person name="Narusaka Y."/>
            <person name="Takano Y."/>
            <person name="Shirasu K."/>
        </authorList>
    </citation>
    <scope>NUCLEOTIDE SEQUENCE [LARGE SCALE GENOMIC DNA]</scope>
    <source>
        <strain evidence="3 4">NTL11</strain>
    </source>
</reference>
<feature type="compositionally biased region" description="Low complexity" evidence="2">
    <location>
        <begin position="27"/>
        <end position="37"/>
    </location>
</feature>